<accession>A0A2K8SIH6</accession>
<gene>
    <name evidence="2" type="ORF">COO91_01099</name>
</gene>
<proteinExistence type="predicted"/>
<dbReference type="EMBL" id="CP024785">
    <property type="protein sequence ID" value="AUB35227.1"/>
    <property type="molecule type" value="Genomic_DNA"/>
</dbReference>
<organism evidence="2 3">
    <name type="scientific">Nostoc flagelliforme CCNUN1</name>
    <dbReference type="NCBI Taxonomy" id="2038116"/>
    <lineage>
        <taxon>Bacteria</taxon>
        <taxon>Bacillati</taxon>
        <taxon>Cyanobacteriota</taxon>
        <taxon>Cyanophyceae</taxon>
        <taxon>Nostocales</taxon>
        <taxon>Nostocaceae</taxon>
        <taxon>Nostoc</taxon>
    </lineage>
</organism>
<protein>
    <submittedName>
        <fullName evidence="2">Uncharacterized protein</fullName>
    </submittedName>
</protein>
<sequence length="58" mass="6571">MILSGLCYINSSLLPCTLLFAIEKYYFAYEKAIAAYSLPAIFSCYVFSCKLHKPSSIY</sequence>
<evidence type="ECO:0000313" key="3">
    <source>
        <dbReference type="Proteomes" id="UP000232003"/>
    </source>
</evidence>
<feature type="transmembrane region" description="Helical" evidence="1">
    <location>
        <begin position="33"/>
        <end position="51"/>
    </location>
</feature>
<keyword evidence="1" id="KW-1133">Transmembrane helix</keyword>
<evidence type="ECO:0000256" key="1">
    <source>
        <dbReference type="SAM" id="Phobius"/>
    </source>
</evidence>
<keyword evidence="1" id="KW-0472">Membrane</keyword>
<keyword evidence="3" id="KW-1185">Reference proteome</keyword>
<keyword evidence="1" id="KW-0812">Transmembrane</keyword>
<dbReference type="AlphaFoldDB" id="A0A2K8SIH6"/>
<name>A0A2K8SIH6_9NOSO</name>
<dbReference type="Proteomes" id="UP000232003">
    <property type="component" value="Chromosome"/>
</dbReference>
<reference evidence="2 3" key="1">
    <citation type="submission" date="2017-11" db="EMBL/GenBank/DDBJ databases">
        <title>Complete genome of a free-living desiccation-tolerant cyanobacterium and its photosynthetic adaptation to extreme terrestrial habitat.</title>
        <authorList>
            <person name="Shang J."/>
        </authorList>
    </citation>
    <scope>NUCLEOTIDE SEQUENCE [LARGE SCALE GENOMIC DNA]</scope>
    <source>
        <strain evidence="2 3">CCNUN1</strain>
    </source>
</reference>
<feature type="transmembrane region" description="Helical" evidence="1">
    <location>
        <begin position="7"/>
        <end position="27"/>
    </location>
</feature>
<dbReference type="KEGG" id="nfl:COO91_01099"/>
<evidence type="ECO:0000313" key="2">
    <source>
        <dbReference type="EMBL" id="AUB35227.1"/>
    </source>
</evidence>